<gene>
    <name evidence="1" type="ORF">PENSUB_6629</name>
</gene>
<name>A0A1Q5U0B1_9EURO</name>
<dbReference type="AlphaFoldDB" id="A0A1Q5U0B1"/>
<reference evidence="1 2" key="1">
    <citation type="submission" date="2016-10" db="EMBL/GenBank/DDBJ databases">
        <title>Genome sequence of the ascomycete fungus Penicillium subrubescens.</title>
        <authorList>
            <person name="De Vries R.P."/>
            <person name="Peng M."/>
            <person name="Dilokpimol A."/>
            <person name="Hilden K."/>
            <person name="Makela M.R."/>
            <person name="Grigoriev I."/>
            <person name="Riley R."/>
            <person name="Granchi Z."/>
        </authorList>
    </citation>
    <scope>NUCLEOTIDE SEQUENCE [LARGE SCALE GENOMIC DNA]</scope>
    <source>
        <strain evidence="1 2">CBS 132785</strain>
    </source>
</reference>
<dbReference type="Proteomes" id="UP000186955">
    <property type="component" value="Unassembled WGS sequence"/>
</dbReference>
<dbReference type="EMBL" id="MNBE01000602">
    <property type="protein sequence ID" value="OKP05909.1"/>
    <property type="molecule type" value="Genomic_DNA"/>
</dbReference>
<keyword evidence="2" id="KW-1185">Reference proteome</keyword>
<proteinExistence type="predicted"/>
<organism evidence="1 2">
    <name type="scientific">Penicillium subrubescens</name>
    <dbReference type="NCBI Taxonomy" id="1316194"/>
    <lineage>
        <taxon>Eukaryota</taxon>
        <taxon>Fungi</taxon>
        <taxon>Dikarya</taxon>
        <taxon>Ascomycota</taxon>
        <taxon>Pezizomycotina</taxon>
        <taxon>Eurotiomycetes</taxon>
        <taxon>Eurotiomycetidae</taxon>
        <taxon>Eurotiales</taxon>
        <taxon>Aspergillaceae</taxon>
        <taxon>Penicillium</taxon>
    </lineage>
</organism>
<sequence length="68" mass="7239">MTAPGSGNRITAPQLLANEAGIETACVKKIKHGTFKIDKLFRENDSDVIVDVTVSAKKFCPILPDPGA</sequence>
<accession>A0A1Q5U0B1</accession>
<comment type="caution">
    <text evidence="1">The sequence shown here is derived from an EMBL/GenBank/DDBJ whole genome shotgun (WGS) entry which is preliminary data.</text>
</comment>
<evidence type="ECO:0000313" key="2">
    <source>
        <dbReference type="Proteomes" id="UP000186955"/>
    </source>
</evidence>
<protein>
    <submittedName>
        <fullName evidence="1">Uncharacterized protein</fullName>
    </submittedName>
</protein>
<evidence type="ECO:0000313" key="1">
    <source>
        <dbReference type="EMBL" id="OKP05909.1"/>
    </source>
</evidence>